<evidence type="ECO:0000256" key="4">
    <source>
        <dbReference type="ARBA" id="ARBA00022989"/>
    </source>
</evidence>
<keyword evidence="5 6" id="KW-0472">Membrane</keyword>
<comment type="subcellular location">
    <subcellularLocation>
        <location evidence="1">Cell membrane</location>
        <topology evidence="1">Multi-pass membrane protein</topology>
    </subcellularLocation>
</comment>
<keyword evidence="2" id="KW-1003">Cell membrane</keyword>
<gene>
    <name evidence="8" type="ORF">ACFSVN_12755</name>
</gene>
<feature type="transmembrane region" description="Helical" evidence="6">
    <location>
        <begin position="358"/>
        <end position="378"/>
    </location>
</feature>
<evidence type="ECO:0000259" key="7">
    <source>
        <dbReference type="Pfam" id="PF12698"/>
    </source>
</evidence>
<accession>A0ABW5JMR0</accession>
<feature type="transmembrane region" description="Helical" evidence="6">
    <location>
        <begin position="384"/>
        <end position="406"/>
    </location>
</feature>
<evidence type="ECO:0000313" key="9">
    <source>
        <dbReference type="Proteomes" id="UP001597460"/>
    </source>
</evidence>
<dbReference type="RefSeq" id="WP_390303389.1">
    <property type="nucleotide sequence ID" value="NZ_JBHULI010000025.1"/>
</dbReference>
<reference evidence="9" key="1">
    <citation type="journal article" date="2019" name="Int. J. Syst. Evol. Microbiol.">
        <title>The Global Catalogue of Microorganisms (GCM) 10K type strain sequencing project: providing services to taxonomists for standard genome sequencing and annotation.</title>
        <authorList>
            <consortium name="The Broad Institute Genomics Platform"/>
            <consortium name="The Broad Institute Genome Sequencing Center for Infectious Disease"/>
            <person name="Wu L."/>
            <person name="Ma J."/>
        </authorList>
    </citation>
    <scope>NUCLEOTIDE SEQUENCE [LARGE SCALE GENOMIC DNA]</scope>
    <source>
        <strain evidence="9">KCTC 52042</strain>
    </source>
</reference>
<feature type="transmembrane region" description="Helical" evidence="6">
    <location>
        <begin position="21"/>
        <end position="44"/>
    </location>
</feature>
<proteinExistence type="predicted"/>
<name>A0ABW5JMR0_9BACT</name>
<dbReference type="PANTHER" id="PTHR30294:SF29">
    <property type="entry name" value="MULTIDRUG ABC TRANSPORTER PERMEASE YBHS-RELATED"/>
    <property type="match status" value="1"/>
</dbReference>
<keyword evidence="4 6" id="KW-1133">Transmembrane helix</keyword>
<protein>
    <submittedName>
        <fullName evidence="8">ABC transporter permease</fullName>
    </submittedName>
</protein>
<dbReference type="Proteomes" id="UP001597460">
    <property type="component" value="Unassembled WGS sequence"/>
</dbReference>
<sequence>MSLHKIWLVLKREYLTRVKSRSFIIITALTPLAFVAFIGIIVYINISETEVEKRIGILDETNVLVERLVELNETRYFDVGYDPADTLRARVLDGSMDGFMILTDSVLTHAKSPTLVHGGSGGLSFISAVRSDLREVVREERLSRENVSERVRNIFETRTGLEAVKLTEEGETEDNTLFASAIGFILGLMIFFGIFFYGALLMRSVIEEKTNRVLEVIASSVKPIELMFGKLFGVLCMALTQFGIWIVFYMGLSIAAAPVAGMIMEAQMSNLPEEAAEAASASFDPSVLDNMVIEPSIFIYFILFFFLGFMIYSALFAAIGAAVENEQDSQQFMPIVGLPIFIAYFLNTKVMQAPDSSLSTFVSIFPLTSPINMISRIASTSVPAWQIILSILLMVLTFFGIMWLAAKIYRVGILMYGKKASFKDLAKWIRQS</sequence>
<feature type="transmembrane region" description="Helical" evidence="6">
    <location>
        <begin position="246"/>
        <end position="264"/>
    </location>
</feature>
<dbReference type="EMBL" id="JBHULI010000025">
    <property type="protein sequence ID" value="MFD2533317.1"/>
    <property type="molecule type" value="Genomic_DNA"/>
</dbReference>
<feature type="domain" description="ABC-2 type transporter transmembrane" evidence="7">
    <location>
        <begin position="21"/>
        <end position="406"/>
    </location>
</feature>
<keyword evidence="9" id="KW-1185">Reference proteome</keyword>
<organism evidence="8 9">
    <name type="scientific">Gracilimonas halophila</name>
    <dbReference type="NCBI Taxonomy" id="1834464"/>
    <lineage>
        <taxon>Bacteria</taxon>
        <taxon>Pseudomonadati</taxon>
        <taxon>Balneolota</taxon>
        <taxon>Balneolia</taxon>
        <taxon>Balneolales</taxon>
        <taxon>Balneolaceae</taxon>
        <taxon>Gracilimonas</taxon>
    </lineage>
</organism>
<dbReference type="InterPro" id="IPR051449">
    <property type="entry name" value="ABC-2_transporter_component"/>
</dbReference>
<evidence type="ECO:0000256" key="2">
    <source>
        <dbReference type="ARBA" id="ARBA00022475"/>
    </source>
</evidence>
<evidence type="ECO:0000256" key="5">
    <source>
        <dbReference type="ARBA" id="ARBA00023136"/>
    </source>
</evidence>
<comment type="caution">
    <text evidence="8">The sequence shown here is derived from an EMBL/GenBank/DDBJ whole genome shotgun (WGS) entry which is preliminary data.</text>
</comment>
<dbReference type="SUPFAM" id="SSF53850">
    <property type="entry name" value="Periplasmic binding protein-like II"/>
    <property type="match status" value="1"/>
</dbReference>
<dbReference type="InterPro" id="IPR013525">
    <property type="entry name" value="ABC2_TM"/>
</dbReference>
<keyword evidence="3 6" id="KW-0812">Transmembrane</keyword>
<feature type="transmembrane region" description="Helical" evidence="6">
    <location>
        <begin position="297"/>
        <end position="323"/>
    </location>
</feature>
<feature type="transmembrane region" description="Helical" evidence="6">
    <location>
        <begin position="329"/>
        <end position="346"/>
    </location>
</feature>
<dbReference type="Pfam" id="PF12698">
    <property type="entry name" value="ABC2_membrane_3"/>
    <property type="match status" value="1"/>
</dbReference>
<evidence type="ECO:0000256" key="3">
    <source>
        <dbReference type="ARBA" id="ARBA00022692"/>
    </source>
</evidence>
<feature type="transmembrane region" description="Helical" evidence="6">
    <location>
        <begin position="177"/>
        <end position="202"/>
    </location>
</feature>
<dbReference type="PANTHER" id="PTHR30294">
    <property type="entry name" value="MEMBRANE COMPONENT OF ABC TRANSPORTER YHHJ-RELATED"/>
    <property type="match status" value="1"/>
</dbReference>
<dbReference type="Gene3D" id="3.40.190.10">
    <property type="entry name" value="Periplasmic binding protein-like II"/>
    <property type="match status" value="1"/>
</dbReference>
<evidence type="ECO:0000256" key="6">
    <source>
        <dbReference type="SAM" id="Phobius"/>
    </source>
</evidence>
<evidence type="ECO:0000313" key="8">
    <source>
        <dbReference type="EMBL" id="MFD2533317.1"/>
    </source>
</evidence>
<evidence type="ECO:0000256" key="1">
    <source>
        <dbReference type="ARBA" id="ARBA00004651"/>
    </source>
</evidence>